<dbReference type="Gene3D" id="3.90.550.10">
    <property type="entry name" value="Spore Coat Polysaccharide Biosynthesis Protein SpsA, Chain A"/>
    <property type="match status" value="1"/>
</dbReference>
<dbReference type="CDD" id="cd00761">
    <property type="entry name" value="Glyco_tranf_GTA_type"/>
    <property type="match status" value="1"/>
</dbReference>
<dbReference type="PANTHER" id="PTHR43630">
    <property type="entry name" value="POLY-BETA-1,6-N-ACETYL-D-GLUCOSAMINE SYNTHASE"/>
    <property type="match status" value="1"/>
</dbReference>
<keyword evidence="3" id="KW-0808">Transferase</keyword>
<dbReference type="PANTHER" id="PTHR43630:SF1">
    <property type="entry name" value="POLY-BETA-1,6-N-ACETYL-D-GLUCOSAMINE SYNTHASE"/>
    <property type="match status" value="1"/>
</dbReference>
<evidence type="ECO:0000313" key="5">
    <source>
        <dbReference type="EMBL" id="APG61593.1"/>
    </source>
</evidence>
<proteinExistence type="inferred from homology"/>
<evidence type="ECO:0000313" key="6">
    <source>
        <dbReference type="Proteomes" id="UP000242561"/>
    </source>
</evidence>
<dbReference type="SUPFAM" id="SSF53448">
    <property type="entry name" value="Nucleotide-diphospho-sugar transferases"/>
    <property type="match status" value="1"/>
</dbReference>
<dbReference type="OrthoDB" id="8416156at2"/>
<dbReference type="Proteomes" id="UP000242561">
    <property type="component" value="Chromosome"/>
</dbReference>
<dbReference type="GO" id="GO:0016757">
    <property type="term" value="F:glycosyltransferase activity"/>
    <property type="evidence" value="ECO:0007669"/>
    <property type="project" value="UniProtKB-KW"/>
</dbReference>
<dbReference type="STRING" id="1913578.LPB140_00620"/>
<evidence type="ECO:0000256" key="1">
    <source>
        <dbReference type="ARBA" id="ARBA00006739"/>
    </source>
</evidence>
<name>A0A1L3J921_9SPHN</name>
<keyword evidence="6" id="KW-1185">Reference proteome</keyword>
<comment type="similarity">
    <text evidence="1">Belongs to the glycosyltransferase 2 family.</text>
</comment>
<dbReference type="KEGG" id="sphl:LPB140_00620"/>
<evidence type="ECO:0000256" key="2">
    <source>
        <dbReference type="ARBA" id="ARBA00022676"/>
    </source>
</evidence>
<dbReference type="AlphaFoldDB" id="A0A1L3J921"/>
<dbReference type="InterPro" id="IPR029044">
    <property type="entry name" value="Nucleotide-diphossugar_trans"/>
</dbReference>
<reference evidence="5 6" key="1">
    <citation type="submission" date="2016-11" db="EMBL/GenBank/DDBJ databases">
        <title>Sphingorhabdus sp. LPB0140, isolated from marine environment.</title>
        <authorList>
            <person name="Kim E."/>
            <person name="Yi H."/>
        </authorList>
    </citation>
    <scope>NUCLEOTIDE SEQUENCE [LARGE SCALE GENOMIC DNA]</scope>
    <source>
        <strain evidence="5 6">LPB0140</strain>
    </source>
</reference>
<gene>
    <name evidence="5" type="ORF">LPB140_00620</name>
</gene>
<dbReference type="Pfam" id="PF00535">
    <property type="entry name" value="Glycos_transf_2"/>
    <property type="match status" value="1"/>
</dbReference>
<feature type="domain" description="Glycosyltransferase 2-like" evidence="4">
    <location>
        <begin position="6"/>
        <end position="133"/>
    </location>
</feature>
<protein>
    <recommendedName>
        <fullName evidence="4">Glycosyltransferase 2-like domain-containing protein</fullName>
    </recommendedName>
</protein>
<sequence>MQLQAIILAHNEEERIEKCIRSILAENGDFPIYIIINGSTDETANIVRNLAKDEVRLHPFIYEQGGKSRSWNRFVMTDLPQFADYNIFIDGDAEILSGSFAAMAKIFAKNDMVNAVAAPPMNGRSAEYYRKEMIEQHYLFGDLYALSGDLLTRMKEMHIKLPDDLIGDDGYLCSIAKTNLQNEDFWKNERVAICQEAGFYCEPISYFSPKSWKIQYRRMINYSVRHFQNKIITQYMRDKGPISIPVTLSEIYANHLPNFTPRGGINAYFDRLALKKMREQILRP</sequence>
<keyword evidence="2" id="KW-0328">Glycosyltransferase</keyword>
<dbReference type="EMBL" id="CP018154">
    <property type="protein sequence ID" value="APG61593.1"/>
    <property type="molecule type" value="Genomic_DNA"/>
</dbReference>
<accession>A0A1L3J921</accession>
<evidence type="ECO:0000256" key="3">
    <source>
        <dbReference type="ARBA" id="ARBA00022679"/>
    </source>
</evidence>
<organism evidence="5 6">
    <name type="scientific">Sphingorhabdus lutea</name>
    <dbReference type="NCBI Taxonomy" id="1913578"/>
    <lineage>
        <taxon>Bacteria</taxon>
        <taxon>Pseudomonadati</taxon>
        <taxon>Pseudomonadota</taxon>
        <taxon>Alphaproteobacteria</taxon>
        <taxon>Sphingomonadales</taxon>
        <taxon>Sphingomonadaceae</taxon>
        <taxon>Sphingorhabdus</taxon>
    </lineage>
</organism>
<dbReference type="InterPro" id="IPR001173">
    <property type="entry name" value="Glyco_trans_2-like"/>
</dbReference>
<evidence type="ECO:0000259" key="4">
    <source>
        <dbReference type="Pfam" id="PF00535"/>
    </source>
</evidence>